<dbReference type="Pfam" id="PF07602">
    <property type="entry name" value="DUF1565"/>
    <property type="match status" value="1"/>
</dbReference>
<reference evidence="4 5" key="1">
    <citation type="submission" date="2017-06" db="EMBL/GenBank/DDBJ databases">
        <authorList>
            <person name="Kim H.J."/>
            <person name="Triplett B.A."/>
        </authorList>
    </citation>
    <scope>NUCLEOTIDE SEQUENCE [LARGE SCALE GENOMIC DNA]</scope>
    <source>
        <strain evidence="4 5">DSM 14713</strain>
    </source>
</reference>
<sequence>MRGLPYGMFTCLLLLAACAPEPSWEEARLSEAEPQVNPEGPLLPEPLGHVWYVSTQGKDSAEGTSEAPLRTLRRAVALAEPGDLIRVRSGVYSESFLLDDRGPGVAAITLRGEGSPLPTLVPAGDSRTTVIRVQGRWRLENLRVDVGGAPLFAVLFEEGASGSVLSGSELRSGTAGAGVLVEGPQGVLLRDNSIHHFIREDGDSHGVLVVGPARGITVRGNDIHHNSGDSIQCQAGSAPAEALLIEGNTLHDEGENAVDIKQCRDVTVRGNTMRGFPNTAIRAEGSSAGEAVVIHESAQLIRVRDNTISRAGRGVSILADRAPPEEVWVENNRFQDIRNMPEGNGQGIRVAGGRNVKVLGNTLEGTASYALMLAADGKEVSGLEVRGNTLRGSSKALLVRLGERRYRPGLVLRDNLYARQGILKADNVSVTLTGANARYLPDFPGDLLTLSSDEKLQVWRWVLGVDSGSSLLE</sequence>
<feature type="domain" description="Right handed beta helix" evidence="3">
    <location>
        <begin position="161"/>
        <end position="288"/>
    </location>
</feature>
<dbReference type="KEGG" id="mbd:MEBOL_001037"/>
<dbReference type="EMBL" id="CP022163">
    <property type="protein sequence ID" value="ATB27593.1"/>
    <property type="molecule type" value="Genomic_DNA"/>
</dbReference>
<keyword evidence="4" id="KW-0449">Lipoprotein</keyword>
<evidence type="ECO:0000313" key="5">
    <source>
        <dbReference type="Proteomes" id="UP000217289"/>
    </source>
</evidence>
<evidence type="ECO:0000259" key="3">
    <source>
        <dbReference type="Pfam" id="PF13229"/>
    </source>
</evidence>
<keyword evidence="5" id="KW-1185">Reference proteome</keyword>
<accession>A0A250I8Q1</accession>
<protein>
    <submittedName>
        <fullName evidence="4">Putative lipoprotein</fullName>
    </submittedName>
</protein>
<dbReference type="RefSeq" id="WP_095976378.1">
    <property type="nucleotide sequence ID" value="NZ_CP022163.1"/>
</dbReference>
<dbReference type="Proteomes" id="UP000217289">
    <property type="component" value="Chromosome"/>
</dbReference>
<dbReference type="InterPro" id="IPR006626">
    <property type="entry name" value="PbH1"/>
</dbReference>
<dbReference type="PANTHER" id="PTHR22990:SF15">
    <property type="entry name" value="F-BOX ONLY PROTEIN 10"/>
    <property type="match status" value="1"/>
</dbReference>
<evidence type="ECO:0000256" key="1">
    <source>
        <dbReference type="ARBA" id="ARBA00022737"/>
    </source>
</evidence>
<dbReference type="InterPro" id="IPR051550">
    <property type="entry name" value="SCF-Subunits/Alg-Epimerases"/>
</dbReference>
<dbReference type="Pfam" id="PF13229">
    <property type="entry name" value="Beta_helix"/>
    <property type="match status" value="2"/>
</dbReference>
<dbReference type="InterPro" id="IPR011050">
    <property type="entry name" value="Pectin_lyase_fold/virulence"/>
</dbReference>
<dbReference type="SUPFAM" id="SSF51126">
    <property type="entry name" value="Pectin lyase-like"/>
    <property type="match status" value="1"/>
</dbReference>
<dbReference type="InterPro" id="IPR012334">
    <property type="entry name" value="Pectin_lyas_fold"/>
</dbReference>
<feature type="domain" description="Right handed beta helix" evidence="3">
    <location>
        <begin position="289"/>
        <end position="391"/>
    </location>
</feature>
<evidence type="ECO:0000259" key="2">
    <source>
        <dbReference type="Pfam" id="PF07602"/>
    </source>
</evidence>
<name>A0A250I8Q1_9BACT</name>
<dbReference type="InterPro" id="IPR011459">
    <property type="entry name" value="DUF1565"/>
</dbReference>
<gene>
    <name evidence="4" type="ORF">MEBOL_001037</name>
</gene>
<proteinExistence type="predicted"/>
<dbReference type="SMART" id="SM00710">
    <property type="entry name" value="PbH1"/>
    <property type="match status" value="9"/>
</dbReference>
<dbReference type="PROSITE" id="PS51257">
    <property type="entry name" value="PROKAR_LIPOPROTEIN"/>
    <property type="match status" value="1"/>
</dbReference>
<keyword evidence="1" id="KW-0677">Repeat</keyword>
<dbReference type="AlphaFoldDB" id="A0A250I8Q1"/>
<feature type="domain" description="DUF1565" evidence="2">
    <location>
        <begin position="56"/>
        <end position="95"/>
    </location>
</feature>
<evidence type="ECO:0000313" key="4">
    <source>
        <dbReference type="EMBL" id="ATB27593.1"/>
    </source>
</evidence>
<dbReference type="PANTHER" id="PTHR22990">
    <property type="entry name" value="F-BOX ONLY PROTEIN"/>
    <property type="match status" value="1"/>
</dbReference>
<dbReference type="Gene3D" id="2.160.20.10">
    <property type="entry name" value="Single-stranded right-handed beta-helix, Pectin lyase-like"/>
    <property type="match status" value="2"/>
</dbReference>
<organism evidence="4 5">
    <name type="scientific">Melittangium boletus DSM 14713</name>
    <dbReference type="NCBI Taxonomy" id="1294270"/>
    <lineage>
        <taxon>Bacteria</taxon>
        <taxon>Pseudomonadati</taxon>
        <taxon>Myxococcota</taxon>
        <taxon>Myxococcia</taxon>
        <taxon>Myxococcales</taxon>
        <taxon>Cystobacterineae</taxon>
        <taxon>Archangiaceae</taxon>
        <taxon>Melittangium</taxon>
    </lineage>
</organism>
<dbReference type="OrthoDB" id="5522893at2"/>
<dbReference type="InterPro" id="IPR039448">
    <property type="entry name" value="Beta_helix"/>
</dbReference>